<gene>
    <name evidence="4" type="ORF">HNQ77_002026</name>
</gene>
<dbReference type="InterPro" id="IPR050194">
    <property type="entry name" value="Glycosyltransferase_grp1"/>
</dbReference>
<dbReference type="PANTHER" id="PTHR45947">
    <property type="entry name" value="SULFOQUINOVOSYL TRANSFERASE SQD2"/>
    <property type="match status" value="1"/>
</dbReference>
<dbReference type="OrthoDB" id="267399at2"/>
<dbReference type="GO" id="GO:0016757">
    <property type="term" value="F:glycosyltransferase activity"/>
    <property type="evidence" value="ECO:0007669"/>
    <property type="project" value="InterPro"/>
</dbReference>
<feature type="domain" description="Glycosyl transferase family 1" evidence="2">
    <location>
        <begin position="191"/>
        <end position="338"/>
    </location>
</feature>
<keyword evidence="1" id="KW-0472">Membrane</keyword>
<feature type="transmembrane region" description="Helical" evidence="1">
    <location>
        <begin position="70"/>
        <end position="89"/>
    </location>
</feature>
<dbReference type="Pfam" id="PF00534">
    <property type="entry name" value="Glycos_transf_1"/>
    <property type="match status" value="1"/>
</dbReference>
<evidence type="ECO:0000259" key="2">
    <source>
        <dbReference type="Pfam" id="PF00534"/>
    </source>
</evidence>
<dbReference type="AlphaFoldDB" id="A0A841K1G2"/>
<keyword evidence="1" id="KW-1133">Transmembrane helix</keyword>
<dbReference type="CDD" id="cd03801">
    <property type="entry name" value="GT4_PimA-like"/>
    <property type="match status" value="1"/>
</dbReference>
<evidence type="ECO:0000313" key="5">
    <source>
        <dbReference type="Proteomes" id="UP000538666"/>
    </source>
</evidence>
<reference evidence="4 5" key="1">
    <citation type="submission" date="2020-08" db="EMBL/GenBank/DDBJ databases">
        <title>Genomic Encyclopedia of Type Strains, Phase IV (KMG-IV): sequencing the most valuable type-strain genomes for metagenomic binning, comparative biology and taxonomic classification.</title>
        <authorList>
            <person name="Goeker M."/>
        </authorList>
    </citation>
    <scope>NUCLEOTIDE SEQUENCE [LARGE SCALE GENOMIC DNA]</scope>
    <source>
        <strain evidence="4 5">DSM 103733</strain>
    </source>
</reference>
<dbReference type="Proteomes" id="UP000538666">
    <property type="component" value="Unassembled WGS sequence"/>
</dbReference>
<accession>A0A841K1G2</accession>
<protein>
    <submittedName>
        <fullName evidence="4">Glycosyltransferase involved in cell wall biosynthesis</fullName>
    </submittedName>
</protein>
<keyword evidence="4" id="KW-0808">Transferase</keyword>
<keyword evidence="5" id="KW-1185">Reference proteome</keyword>
<evidence type="ECO:0000256" key="1">
    <source>
        <dbReference type="SAM" id="Phobius"/>
    </source>
</evidence>
<proteinExistence type="predicted"/>
<dbReference type="SUPFAM" id="SSF53756">
    <property type="entry name" value="UDP-Glycosyltransferase/glycogen phosphorylase"/>
    <property type="match status" value="1"/>
</dbReference>
<dbReference type="InterPro" id="IPR028098">
    <property type="entry name" value="Glyco_trans_4-like_N"/>
</dbReference>
<dbReference type="InterPro" id="IPR001296">
    <property type="entry name" value="Glyco_trans_1"/>
</dbReference>
<comment type="caution">
    <text evidence="4">The sequence shown here is derived from an EMBL/GenBank/DDBJ whole genome shotgun (WGS) entry which is preliminary data.</text>
</comment>
<sequence>MASREKKLLFLDLGGSMGGVESYLISLSGMLRDSAAVYAICVLPELAARFKNNGVNVYLLPRFGGAAKPLRFLVAFFVIVYVILCHRIDVLQANGFLESVFILPARLLGREALYTRHGPFEDDLYTWYKDPLRYAPRLLSKLCVRFASHVICVSESVGDVVKQVIPAERTTVIPNWVAQIPPYYDRFLRDNGGLRVLYVGRLEKYKGLQLLIEALRGVPDVRLTVLGDGGYRKELEGMALGMNVEFAGFQRETEQYYADADVFVMPSLGPEGLPMVTIEAMAHGLPCLFSDLLVHREITGEGKAGMLFRSGDADDLREKLLALLKDATLRRSLSLQAYGMVKQKYNPEIARQSYLCAFGL</sequence>
<organism evidence="4 5">
    <name type="scientific">Silvibacterium bohemicum</name>
    <dbReference type="NCBI Taxonomy" id="1577686"/>
    <lineage>
        <taxon>Bacteria</taxon>
        <taxon>Pseudomonadati</taxon>
        <taxon>Acidobacteriota</taxon>
        <taxon>Terriglobia</taxon>
        <taxon>Terriglobales</taxon>
        <taxon>Acidobacteriaceae</taxon>
        <taxon>Silvibacterium</taxon>
    </lineage>
</organism>
<feature type="domain" description="Glycosyltransferase subfamily 4-like N-terminal" evidence="3">
    <location>
        <begin position="17"/>
        <end position="177"/>
    </location>
</feature>
<dbReference type="EMBL" id="JACHEK010000004">
    <property type="protein sequence ID" value="MBB6144074.1"/>
    <property type="molecule type" value="Genomic_DNA"/>
</dbReference>
<evidence type="ECO:0000259" key="3">
    <source>
        <dbReference type="Pfam" id="PF13439"/>
    </source>
</evidence>
<keyword evidence="1" id="KW-0812">Transmembrane</keyword>
<dbReference type="Pfam" id="PF13439">
    <property type="entry name" value="Glyco_transf_4"/>
    <property type="match status" value="1"/>
</dbReference>
<dbReference type="Gene3D" id="3.40.50.2000">
    <property type="entry name" value="Glycogen Phosphorylase B"/>
    <property type="match status" value="2"/>
</dbReference>
<dbReference type="PANTHER" id="PTHR45947:SF3">
    <property type="entry name" value="SULFOQUINOVOSYL TRANSFERASE SQD2"/>
    <property type="match status" value="1"/>
</dbReference>
<dbReference type="RefSeq" id="WP_050059245.1">
    <property type="nucleotide sequence ID" value="NZ_JACHEK010000004.1"/>
</dbReference>
<name>A0A841K1G2_9BACT</name>
<evidence type="ECO:0000313" key="4">
    <source>
        <dbReference type="EMBL" id="MBB6144074.1"/>
    </source>
</evidence>